<accession>A0ACC2FA67</accession>
<evidence type="ECO:0000313" key="2">
    <source>
        <dbReference type="Proteomes" id="UP001157502"/>
    </source>
</evidence>
<evidence type="ECO:0000313" key="1">
    <source>
        <dbReference type="EMBL" id="KAJ7988190.1"/>
    </source>
</evidence>
<dbReference type="Proteomes" id="UP001157502">
    <property type="component" value="Chromosome 31"/>
</dbReference>
<gene>
    <name evidence="1" type="ORF">DPEC_G00321040</name>
</gene>
<reference evidence="1" key="1">
    <citation type="submission" date="2021-05" db="EMBL/GenBank/DDBJ databases">
        <authorList>
            <person name="Pan Q."/>
            <person name="Jouanno E."/>
            <person name="Zahm M."/>
            <person name="Klopp C."/>
            <person name="Cabau C."/>
            <person name="Louis A."/>
            <person name="Berthelot C."/>
            <person name="Parey E."/>
            <person name="Roest Crollius H."/>
            <person name="Montfort J."/>
            <person name="Robinson-Rechavi M."/>
            <person name="Bouchez O."/>
            <person name="Lampietro C."/>
            <person name="Lopez Roques C."/>
            <person name="Donnadieu C."/>
            <person name="Postlethwait J."/>
            <person name="Bobe J."/>
            <person name="Dillon D."/>
            <person name="Chandos A."/>
            <person name="von Hippel F."/>
            <person name="Guiguen Y."/>
        </authorList>
    </citation>
    <scope>NUCLEOTIDE SEQUENCE</scope>
    <source>
        <strain evidence="1">YG-Jan2019</strain>
    </source>
</reference>
<keyword evidence="2" id="KW-1185">Reference proteome</keyword>
<sequence>MPEEIYYVVIFSSAPTYLAGLWGFLISAETSKWVRSTPDVPLYQNTVRSPSLSGNGHNSSSSSSSAQDFLPFLSPAVALESHCSRLPPDYADSISTEEVALLSDSAEAAATSTAAAAVATIPPDPVGTSDRKQGRGGETGETLDSSAQTGDVVSVVSEDADIQNHQ</sequence>
<protein>
    <submittedName>
        <fullName evidence="1">Uncharacterized protein</fullName>
    </submittedName>
</protein>
<proteinExistence type="predicted"/>
<dbReference type="EMBL" id="CM055758">
    <property type="protein sequence ID" value="KAJ7988190.1"/>
    <property type="molecule type" value="Genomic_DNA"/>
</dbReference>
<name>A0ACC2FA67_DALPE</name>
<comment type="caution">
    <text evidence="1">The sequence shown here is derived from an EMBL/GenBank/DDBJ whole genome shotgun (WGS) entry which is preliminary data.</text>
</comment>
<organism evidence="1 2">
    <name type="scientific">Dallia pectoralis</name>
    <name type="common">Alaska blackfish</name>
    <dbReference type="NCBI Taxonomy" id="75939"/>
    <lineage>
        <taxon>Eukaryota</taxon>
        <taxon>Metazoa</taxon>
        <taxon>Chordata</taxon>
        <taxon>Craniata</taxon>
        <taxon>Vertebrata</taxon>
        <taxon>Euteleostomi</taxon>
        <taxon>Actinopterygii</taxon>
        <taxon>Neopterygii</taxon>
        <taxon>Teleostei</taxon>
        <taxon>Protacanthopterygii</taxon>
        <taxon>Esociformes</taxon>
        <taxon>Umbridae</taxon>
        <taxon>Dallia</taxon>
    </lineage>
</organism>